<protein>
    <submittedName>
        <fullName evidence="1">Uncharacterized protein</fullName>
    </submittedName>
</protein>
<keyword evidence="2" id="KW-1185">Reference proteome</keyword>
<dbReference type="Proteomes" id="UP001066276">
    <property type="component" value="Chromosome 2_2"/>
</dbReference>
<dbReference type="EMBL" id="JANPWB010000004">
    <property type="protein sequence ID" value="KAJ1195497.1"/>
    <property type="molecule type" value="Genomic_DNA"/>
</dbReference>
<organism evidence="1 2">
    <name type="scientific">Pleurodeles waltl</name>
    <name type="common">Iberian ribbed newt</name>
    <dbReference type="NCBI Taxonomy" id="8319"/>
    <lineage>
        <taxon>Eukaryota</taxon>
        <taxon>Metazoa</taxon>
        <taxon>Chordata</taxon>
        <taxon>Craniata</taxon>
        <taxon>Vertebrata</taxon>
        <taxon>Euteleostomi</taxon>
        <taxon>Amphibia</taxon>
        <taxon>Batrachia</taxon>
        <taxon>Caudata</taxon>
        <taxon>Salamandroidea</taxon>
        <taxon>Salamandridae</taxon>
        <taxon>Pleurodelinae</taxon>
        <taxon>Pleurodeles</taxon>
    </lineage>
</organism>
<comment type="caution">
    <text evidence="1">The sequence shown here is derived from an EMBL/GenBank/DDBJ whole genome shotgun (WGS) entry which is preliminary data.</text>
</comment>
<feature type="non-terminal residue" evidence="1">
    <location>
        <position position="53"/>
    </location>
</feature>
<reference evidence="1" key="1">
    <citation type="journal article" date="2022" name="bioRxiv">
        <title>Sequencing and chromosome-scale assembly of the giantPleurodeles waltlgenome.</title>
        <authorList>
            <person name="Brown T."/>
            <person name="Elewa A."/>
            <person name="Iarovenko S."/>
            <person name="Subramanian E."/>
            <person name="Araus A.J."/>
            <person name="Petzold A."/>
            <person name="Susuki M."/>
            <person name="Suzuki K.-i.T."/>
            <person name="Hayashi T."/>
            <person name="Toyoda A."/>
            <person name="Oliveira C."/>
            <person name="Osipova E."/>
            <person name="Leigh N.D."/>
            <person name="Simon A."/>
            <person name="Yun M.H."/>
        </authorList>
    </citation>
    <scope>NUCLEOTIDE SEQUENCE</scope>
    <source>
        <strain evidence="1">20211129_DDA</strain>
        <tissue evidence="1">Liver</tissue>
    </source>
</reference>
<accession>A0AAV7V637</accession>
<evidence type="ECO:0000313" key="2">
    <source>
        <dbReference type="Proteomes" id="UP001066276"/>
    </source>
</evidence>
<gene>
    <name evidence="1" type="ORF">NDU88_004777</name>
</gene>
<name>A0AAV7V637_PLEWA</name>
<evidence type="ECO:0000313" key="1">
    <source>
        <dbReference type="EMBL" id="KAJ1195497.1"/>
    </source>
</evidence>
<proteinExistence type="predicted"/>
<dbReference type="AlphaFoldDB" id="A0AAV7V637"/>
<feature type="non-terminal residue" evidence="1">
    <location>
        <position position="1"/>
    </location>
</feature>
<sequence>AINIETGVPVTRIGSACDWSRWCLYLESVLFEMEPPVPVTGIGSACIWSQVCS</sequence>